<accession>A0ABV2NY03</accession>
<proteinExistence type="predicted"/>
<evidence type="ECO:0000256" key="4">
    <source>
        <dbReference type="ARBA" id="ARBA00022692"/>
    </source>
</evidence>
<sequence>MLGIPVSAHLADTYGRRPTLGLTSAAIIVYGLCFKWLLNPETYTMISLGIFLFIGMILMGFIFGPMSAILPELFPSRVRYTGSGIAYNVASILGAAIAPFIATALSTKYGPQAVGFYLVVVTAISLAAIISAPETKDQEMHEI</sequence>
<evidence type="ECO:0000256" key="1">
    <source>
        <dbReference type="ARBA" id="ARBA00004651"/>
    </source>
</evidence>
<keyword evidence="2" id="KW-0813">Transport</keyword>
<dbReference type="Gene3D" id="1.20.1250.20">
    <property type="entry name" value="MFS general substrate transporter like domains"/>
    <property type="match status" value="1"/>
</dbReference>
<dbReference type="PANTHER" id="PTHR43045:SF2">
    <property type="entry name" value="INNER MEMBRANE METABOLITE TRANSPORT PROTEIN YHJE"/>
    <property type="match status" value="1"/>
</dbReference>
<comment type="subcellular location">
    <subcellularLocation>
        <location evidence="1">Cell membrane</location>
        <topology evidence="1">Multi-pass membrane protein</topology>
    </subcellularLocation>
</comment>
<dbReference type="PANTHER" id="PTHR43045">
    <property type="entry name" value="SHIKIMATE TRANSPORTER"/>
    <property type="match status" value="1"/>
</dbReference>
<evidence type="ECO:0000256" key="6">
    <source>
        <dbReference type="ARBA" id="ARBA00023136"/>
    </source>
</evidence>
<dbReference type="InterPro" id="IPR020846">
    <property type="entry name" value="MFS_dom"/>
</dbReference>
<evidence type="ECO:0000256" key="2">
    <source>
        <dbReference type="ARBA" id="ARBA00022448"/>
    </source>
</evidence>
<dbReference type="InterPro" id="IPR036259">
    <property type="entry name" value="MFS_trans_sf"/>
</dbReference>
<evidence type="ECO:0000313" key="10">
    <source>
        <dbReference type="Proteomes" id="UP001549139"/>
    </source>
</evidence>
<feature type="transmembrane region" description="Helical" evidence="7">
    <location>
        <begin position="20"/>
        <end position="38"/>
    </location>
</feature>
<feature type="transmembrane region" description="Helical" evidence="7">
    <location>
        <begin position="85"/>
        <end position="102"/>
    </location>
</feature>
<feature type="transmembrane region" description="Helical" evidence="7">
    <location>
        <begin position="44"/>
        <end position="64"/>
    </location>
</feature>
<evidence type="ECO:0000313" key="9">
    <source>
        <dbReference type="EMBL" id="MET3944286.1"/>
    </source>
</evidence>
<dbReference type="InterPro" id="IPR005828">
    <property type="entry name" value="MFS_sugar_transport-like"/>
</dbReference>
<comment type="caution">
    <text evidence="9">The sequence shown here is derived from an EMBL/GenBank/DDBJ whole genome shotgun (WGS) entry which is preliminary data.</text>
</comment>
<dbReference type="EMBL" id="JBEPNZ010000001">
    <property type="protein sequence ID" value="MET3944286.1"/>
    <property type="molecule type" value="Genomic_DNA"/>
</dbReference>
<keyword evidence="5 7" id="KW-1133">Transmembrane helix</keyword>
<evidence type="ECO:0000259" key="8">
    <source>
        <dbReference type="PROSITE" id="PS50850"/>
    </source>
</evidence>
<reference evidence="9 10" key="1">
    <citation type="submission" date="2024-06" db="EMBL/GenBank/DDBJ databases">
        <title>Sequencing the genomes of 1000 actinobacteria strains.</title>
        <authorList>
            <person name="Klenk H.-P."/>
        </authorList>
    </citation>
    <scope>NUCLEOTIDE SEQUENCE [LARGE SCALE GENOMIC DNA]</scope>
    <source>
        <strain evidence="9 10">DSM 44265</strain>
    </source>
</reference>
<dbReference type="SUPFAM" id="SSF103473">
    <property type="entry name" value="MFS general substrate transporter"/>
    <property type="match status" value="1"/>
</dbReference>
<organism evidence="9 10">
    <name type="scientific">Corynebacterium mucifaciens</name>
    <dbReference type="NCBI Taxonomy" id="57171"/>
    <lineage>
        <taxon>Bacteria</taxon>
        <taxon>Bacillati</taxon>
        <taxon>Actinomycetota</taxon>
        <taxon>Actinomycetes</taxon>
        <taxon>Mycobacteriales</taxon>
        <taxon>Corynebacteriaceae</taxon>
        <taxon>Corynebacterium</taxon>
    </lineage>
</organism>
<evidence type="ECO:0000256" key="5">
    <source>
        <dbReference type="ARBA" id="ARBA00022989"/>
    </source>
</evidence>
<keyword evidence="3" id="KW-1003">Cell membrane</keyword>
<dbReference type="PROSITE" id="PS50850">
    <property type="entry name" value="MFS"/>
    <property type="match status" value="1"/>
</dbReference>
<keyword evidence="6 7" id="KW-0472">Membrane</keyword>
<keyword evidence="10" id="KW-1185">Reference proteome</keyword>
<evidence type="ECO:0000256" key="3">
    <source>
        <dbReference type="ARBA" id="ARBA00022475"/>
    </source>
</evidence>
<dbReference type="Pfam" id="PF00083">
    <property type="entry name" value="Sugar_tr"/>
    <property type="match status" value="1"/>
</dbReference>
<name>A0ABV2NY03_9CORY</name>
<feature type="domain" description="Major facilitator superfamily (MFS) profile" evidence="8">
    <location>
        <begin position="1"/>
        <end position="136"/>
    </location>
</feature>
<dbReference type="Proteomes" id="UP001549139">
    <property type="component" value="Unassembled WGS sequence"/>
</dbReference>
<feature type="transmembrane region" description="Helical" evidence="7">
    <location>
        <begin position="114"/>
        <end position="132"/>
    </location>
</feature>
<gene>
    <name evidence="9" type="ORF">JOF50_001085</name>
</gene>
<keyword evidence="4 7" id="KW-0812">Transmembrane</keyword>
<evidence type="ECO:0000256" key="7">
    <source>
        <dbReference type="SAM" id="Phobius"/>
    </source>
</evidence>
<protein>
    <submittedName>
        <fullName evidence="9">MFS family permease</fullName>
    </submittedName>
</protein>